<dbReference type="EMBL" id="WTPW01000245">
    <property type="protein sequence ID" value="KAF0530826.1"/>
    <property type="molecule type" value="Genomic_DNA"/>
</dbReference>
<accession>A0A8H4ATK9</accession>
<organism evidence="1 2">
    <name type="scientific">Gigaspora margarita</name>
    <dbReference type="NCBI Taxonomy" id="4874"/>
    <lineage>
        <taxon>Eukaryota</taxon>
        <taxon>Fungi</taxon>
        <taxon>Fungi incertae sedis</taxon>
        <taxon>Mucoromycota</taxon>
        <taxon>Glomeromycotina</taxon>
        <taxon>Glomeromycetes</taxon>
        <taxon>Diversisporales</taxon>
        <taxon>Gigasporaceae</taxon>
        <taxon>Gigaspora</taxon>
    </lineage>
</organism>
<gene>
    <name evidence="1" type="ORF">F8M41_011992</name>
</gene>
<dbReference type="AlphaFoldDB" id="A0A8H4ATK9"/>
<protein>
    <submittedName>
        <fullName evidence="1">Uncharacterized protein</fullName>
    </submittedName>
</protein>
<sequence>MVAQLELAVSVLYGNQIGATGLTSLRATFLSSNGAAVGKIFEDHFVKHFEKNKLTEKQLESLNAFLEIERNDLINGMSITINQKLLINKDFIDTFLQVFSLVIIFACSKNFQFLIDNRNYEYFLGKYLLAILIKRL</sequence>
<keyword evidence="2" id="KW-1185">Reference proteome</keyword>
<comment type="caution">
    <text evidence="1">The sequence shown here is derived from an EMBL/GenBank/DDBJ whole genome shotgun (WGS) entry which is preliminary data.</text>
</comment>
<reference evidence="1 2" key="1">
    <citation type="journal article" date="2019" name="Environ. Microbiol.">
        <title>At the nexus of three kingdoms: the genome of the mycorrhizal fungus Gigaspora margarita provides insights into plant, endobacterial and fungal interactions.</title>
        <authorList>
            <person name="Venice F."/>
            <person name="Ghignone S."/>
            <person name="Salvioli di Fossalunga A."/>
            <person name="Amselem J."/>
            <person name="Novero M."/>
            <person name="Xianan X."/>
            <person name="Sedzielewska Toro K."/>
            <person name="Morin E."/>
            <person name="Lipzen A."/>
            <person name="Grigoriev I.V."/>
            <person name="Henrissat B."/>
            <person name="Martin F.M."/>
            <person name="Bonfante P."/>
        </authorList>
    </citation>
    <scope>NUCLEOTIDE SEQUENCE [LARGE SCALE GENOMIC DNA]</scope>
    <source>
        <strain evidence="1 2">BEG34</strain>
    </source>
</reference>
<name>A0A8H4ATK9_GIGMA</name>
<evidence type="ECO:0000313" key="1">
    <source>
        <dbReference type="EMBL" id="KAF0530826.1"/>
    </source>
</evidence>
<proteinExistence type="predicted"/>
<dbReference type="Proteomes" id="UP000439903">
    <property type="component" value="Unassembled WGS sequence"/>
</dbReference>
<evidence type="ECO:0000313" key="2">
    <source>
        <dbReference type="Proteomes" id="UP000439903"/>
    </source>
</evidence>